<proteinExistence type="predicted"/>
<dbReference type="EMBL" id="FOJI01000006">
    <property type="protein sequence ID" value="SEW18346.1"/>
    <property type="molecule type" value="Genomic_DNA"/>
</dbReference>
<accession>A0A1I0PVG9</accession>
<name>A0A1I0PVG9_9FIRM</name>
<reference evidence="1 2" key="1">
    <citation type="submission" date="2016-10" db="EMBL/GenBank/DDBJ databases">
        <authorList>
            <person name="de Groot N.N."/>
        </authorList>
    </citation>
    <scope>NUCLEOTIDE SEQUENCE [LARGE SCALE GENOMIC DNA]</scope>
    <source>
        <strain evidence="1 2">DSM 9179</strain>
    </source>
</reference>
<evidence type="ECO:0000313" key="2">
    <source>
        <dbReference type="Proteomes" id="UP000199701"/>
    </source>
</evidence>
<protein>
    <submittedName>
        <fullName evidence="1">Uncharacterized protein</fullName>
    </submittedName>
</protein>
<keyword evidence="2" id="KW-1185">Reference proteome</keyword>
<dbReference type="Proteomes" id="UP000199701">
    <property type="component" value="Unassembled WGS sequence"/>
</dbReference>
<organism evidence="1 2">
    <name type="scientific">[Clostridium] fimetarium</name>
    <dbReference type="NCBI Taxonomy" id="99656"/>
    <lineage>
        <taxon>Bacteria</taxon>
        <taxon>Bacillati</taxon>
        <taxon>Bacillota</taxon>
        <taxon>Clostridia</taxon>
        <taxon>Lachnospirales</taxon>
        <taxon>Lachnospiraceae</taxon>
    </lineage>
</organism>
<dbReference type="STRING" id="99656.SAMN05421659_10634"/>
<dbReference type="OrthoDB" id="2003882at2"/>
<evidence type="ECO:0000313" key="1">
    <source>
        <dbReference type="EMBL" id="SEW18346.1"/>
    </source>
</evidence>
<dbReference type="AlphaFoldDB" id="A0A1I0PVG9"/>
<sequence length="201" mass="22096">MVLAGVGDMKKYDSTKIPQGLISSESFIGTMSAASTQVENQAKGDFLSITMVPKPGTNISYGVVAAYAKESTSKNPIINVTTNYDGKTVSYNINVNEVDPNQASRLEMFALCAYADDVGTGDKSTFGTYQTLRTYQEMAKYNGYISSDSEGDTLEQFKNAKSNWVNMSQKVMDLLYKCNDLAQYNKGMSIMNLFSDYPKVV</sequence>
<dbReference type="RefSeq" id="WP_092453030.1">
    <property type="nucleotide sequence ID" value="NZ_FOJI01000006.1"/>
</dbReference>
<gene>
    <name evidence="1" type="ORF">SAMN05421659_10634</name>
</gene>